<feature type="region of interest" description="Disordered" evidence="1">
    <location>
        <begin position="48"/>
        <end position="67"/>
    </location>
</feature>
<feature type="non-terminal residue" evidence="2">
    <location>
        <position position="1"/>
    </location>
</feature>
<feature type="compositionally biased region" description="Pro residues" evidence="1">
    <location>
        <begin position="140"/>
        <end position="166"/>
    </location>
</feature>
<reference evidence="2 3" key="1">
    <citation type="submission" date="2018-02" db="EMBL/GenBank/DDBJ databases">
        <title>The genomes of Aspergillus section Nigri reveals drivers in fungal speciation.</title>
        <authorList>
            <consortium name="DOE Joint Genome Institute"/>
            <person name="Vesth T.C."/>
            <person name="Nybo J."/>
            <person name="Theobald S."/>
            <person name="Brandl J."/>
            <person name="Frisvad J.C."/>
            <person name="Nielsen K.F."/>
            <person name="Lyhne E.K."/>
            <person name="Kogle M.E."/>
            <person name="Kuo A."/>
            <person name="Riley R."/>
            <person name="Clum A."/>
            <person name="Nolan M."/>
            <person name="Lipzen A."/>
            <person name="Salamov A."/>
            <person name="Henrissat B."/>
            <person name="Wiebenga A."/>
            <person name="De vries R.P."/>
            <person name="Grigoriev I.V."/>
            <person name="Mortensen U.H."/>
            <person name="Andersen M.R."/>
            <person name="Baker S.E."/>
        </authorList>
    </citation>
    <scope>NUCLEOTIDE SEQUENCE [LARGE SCALE GENOMIC DNA]</scope>
    <source>
        <strain evidence="2 3">CBS 707.79</strain>
    </source>
</reference>
<keyword evidence="3" id="KW-1185">Reference proteome</keyword>
<evidence type="ECO:0000313" key="2">
    <source>
        <dbReference type="EMBL" id="PYH95357.1"/>
    </source>
</evidence>
<evidence type="ECO:0000313" key="3">
    <source>
        <dbReference type="Proteomes" id="UP000247810"/>
    </source>
</evidence>
<dbReference type="AlphaFoldDB" id="A0A319DMR4"/>
<feature type="compositionally biased region" description="Low complexity" evidence="1">
    <location>
        <begin position="92"/>
        <end position="113"/>
    </location>
</feature>
<feature type="compositionally biased region" description="Pro residues" evidence="1">
    <location>
        <begin position="177"/>
        <end position="191"/>
    </location>
</feature>
<accession>A0A319DMR4</accession>
<sequence length="243" mass="26910">LATVASFFCISYVSNNYISNHFHPTTHYLIIYTLLFTKNTEVLRKSKLNARPHPPSRRHPHRPHDPLAIRIRGLSARSRALPPQALRPSALLPPSSQATTTTTTTTTTRTTTTPPIPTLPPPSPLRTQTRIRIPINNPLLRPPNNNPSPRTPIPNPNPPHTPPLPPHNHTAPHPHPPHLPPNLPHHPPDPILLPPHPAPLLRHPDLLVRRGCAAECWCCGRDLYVLCGVGARPRGGFYDDNGV</sequence>
<protein>
    <submittedName>
        <fullName evidence="2">Uncharacterized protein</fullName>
    </submittedName>
</protein>
<dbReference type="EMBL" id="KZ825855">
    <property type="protein sequence ID" value="PYH95357.1"/>
    <property type="molecule type" value="Genomic_DNA"/>
</dbReference>
<evidence type="ECO:0000256" key="1">
    <source>
        <dbReference type="SAM" id="MobiDB-lite"/>
    </source>
</evidence>
<feature type="compositionally biased region" description="Basic residues" evidence="1">
    <location>
        <begin position="48"/>
        <end position="62"/>
    </location>
</feature>
<feature type="non-terminal residue" evidence="2">
    <location>
        <position position="243"/>
    </location>
</feature>
<dbReference type="Proteomes" id="UP000247810">
    <property type="component" value="Unassembled WGS sequence"/>
</dbReference>
<gene>
    <name evidence="2" type="ORF">BO71DRAFT_483062</name>
</gene>
<proteinExistence type="predicted"/>
<feature type="compositionally biased region" description="Pro residues" evidence="1">
    <location>
        <begin position="114"/>
        <end position="124"/>
    </location>
</feature>
<name>A0A319DMR4_9EURO</name>
<organism evidence="2 3">
    <name type="scientific">Aspergillus ellipticus CBS 707.79</name>
    <dbReference type="NCBI Taxonomy" id="1448320"/>
    <lineage>
        <taxon>Eukaryota</taxon>
        <taxon>Fungi</taxon>
        <taxon>Dikarya</taxon>
        <taxon>Ascomycota</taxon>
        <taxon>Pezizomycotina</taxon>
        <taxon>Eurotiomycetes</taxon>
        <taxon>Eurotiomycetidae</taxon>
        <taxon>Eurotiales</taxon>
        <taxon>Aspergillaceae</taxon>
        <taxon>Aspergillus</taxon>
        <taxon>Aspergillus subgen. Circumdati</taxon>
    </lineage>
</organism>
<dbReference type="VEuPathDB" id="FungiDB:BO71DRAFT_483062"/>
<feature type="compositionally biased region" description="Low complexity" evidence="1">
    <location>
        <begin position="125"/>
        <end position="139"/>
    </location>
</feature>
<feature type="region of interest" description="Disordered" evidence="1">
    <location>
        <begin position="85"/>
        <end position="191"/>
    </location>
</feature>